<feature type="region of interest" description="Disordered" evidence="1">
    <location>
        <begin position="1"/>
        <end position="39"/>
    </location>
</feature>
<dbReference type="EMBL" id="OX459946">
    <property type="protein sequence ID" value="CAI9152971.1"/>
    <property type="molecule type" value="Genomic_DNA"/>
</dbReference>
<reference evidence="2" key="1">
    <citation type="submission" date="2023-04" db="EMBL/GenBank/DDBJ databases">
        <authorList>
            <consortium name="ELIXIR-Norway"/>
        </authorList>
    </citation>
    <scope>NUCLEOTIDE SEQUENCE [LARGE SCALE GENOMIC DNA]</scope>
</reference>
<evidence type="ECO:0000313" key="3">
    <source>
        <dbReference type="Proteomes" id="UP001176941"/>
    </source>
</evidence>
<proteinExistence type="predicted"/>
<accession>A0ABN8XZD5</accession>
<sequence length="84" mass="8093">MGSGRGSVPVPVPGAAALPLPSSEVLNHPSAPAPGGGGRPAISCIKVSRVLHQALGSAASPSDSGFSRSRAALQSSPSAGLARL</sequence>
<gene>
    <name evidence="2" type="ORF">MRATA1EN1_LOCUS1933</name>
</gene>
<keyword evidence="3" id="KW-1185">Reference proteome</keyword>
<name>A0ABN8XZD5_RANTA</name>
<protein>
    <submittedName>
        <fullName evidence="2">Uncharacterized protein</fullName>
    </submittedName>
</protein>
<dbReference type="Proteomes" id="UP001176941">
    <property type="component" value="Chromosome 10"/>
</dbReference>
<organism evidence="2 3">
    <name type="scientific">Rangifer tarandus platyrhynchus</name>
    <name type="common">Svalbard reindeer</name>
    <dbReference type="NCBI Taxonomy" id="3082113"/>
    <lineage>
        <taxon>Eukaryota</taxon>
        <taxon>Metazoa</taxon>
        <taxon>Chordata</taxon>
        <taxon>Craniata</taxon>
        <taxon>Vertebrata</taxon>
        <taxon>Euteleostomi</taxon>
        <taxon>Mammalia</taxon>
        <taxon>Eutheria</taxon>
        <taxon>Laurasiatheria</taxon>
        <taxon>Artiodactyla</taxon>
        <taxon>Ruminantia</taxon>
        <taxon>Pecora</taxon>
        <taxon>Cervidae</taxon>
        <taxon>Odocoileinae</taxon>
        <taxon>Rangifer</taxon>
    </lineage>
</organism>
<evidence type="ECO:0000256" key="1">
    <source>
        <dbReference type="SAM" id="MobiDB-lite"/>
    </source>
</evidence>
<feature type="compositionally biased region" description="Polar residues" evidence="1">
    <location>
        <begin position="59"/>
        <end position="78"/>
    </location>
</feature>
<feature type="compositionally biased region" description="Low complexity" evidence="1">
    <location>
        <begin position="1"/>
        <end position="23"/>
    </location>
</feature>
<evidence type="ECO:0000313" key="2">
    <source>
        <dbReference type="EMBL" id="CAI9152971.1"/>
    </source>
</evidence>
<feature type="region of interest" description="Disordered" evidence="1">
    <location>
        <begin position="56"/>
        <end position="84"/>
    </location>
</feature>